<keyword evidence="1" id="KW-0012">Acyltransferase</keyword>
<dbReference type="Proteomes" id="UP001140066">
    <property type="component" value="Unassembled WGS sequence"/>
</dbReference>
<comment type="caution">
    <text evidence="1">The sequence shown here is derived from an EMBL/GenBank/DDBJ whole genome shotgun (WGS) entry which is preliminary data.</text>
</comment>
<dbReference type="EC" id="2.3.2.27" evidence="1"/>
<feature type="non-terminal residue" evidence="1">
    <location>
        <position position="514"/>
    </location>
</feature>
<evidence type="ECO:0000313" key="2">
    <source>
        <dbReference type="Proteomes" id="UP001140066"/>
    </source>
</evidence>
<accession>A0ACC1K4T1</accession>
<dbReference type="EMBL" id="JANBUK010002292">
    <property type="protein sequence ID" value="KAJ2773467.1"/>
    <property type="molecule type" value="Genomic_DNA"/>
</dbReference>
<proteinExistence type="predicted"/>
<keyword evidence="1" id="KW-0808">Transferase</keyword>
<organism evidence="1 2">
    <name type="scientific">Coemansia linderi</name>
    <dbReference type="NCBI Taxonomy" id="2663919"/>
    <lineage>
        <taxon>Eukaryota</taxon>
        <taxon>Fungi</taxon>
        <taxon>Fungi incertae sedis</taxon>
        <taxon>Zoopagomycota</taxon>
        <taxon>Kickxellomycotina</taxon>
        <taxon>Kickxellomycetes</taxon>
        <taxon>Kickxellales</taxon>
        <taxon>Kickxellaceae</taxon>
        <taxon>Coemansia</taxon>
    </lineage>
</organism>
<sequence>MDDTCVLCTRCFQATDHSGHDTSFSVNSGTGGCCDCGDPEAWKIPLRCRHHSSLDELEEAGLDPIISSAGAPFVSGYNNNECPSSVRRSIELTIAVVLEFILETFATSPVNLSPHFDENTIMEDARNASSAIEDEEPQTKFAVVLWNDEVHSFQDVIDQCTEALQCSTAEAKRIAETVDASGRDVLRVSTSIPELIDIATTMTNVSLSISIRAARDVFREQLSASLLIWLRDLACCKFRPLARVFHGKINNEIRAEISHQLCLRWVAPYRSGYLADILERQYNYALPESEYGDDDDAMDVDDYDEAEDNDYEGASSAAHDAPETYERGGGPYQPSFDGGQHAQAPALDRTNALPLAEGAGNIGSSLPDVVDDSAHSGRGRRRRRSDSDDMLRQQGEERASPRGFNVPVATLSGGGQAAEEGSPPSLWLAETSARNNGSIVPSTIHAAMGAAADAVDAARLSLARIMRPSAASGFPEHSMVPGGFPNSVMTRAEYVGEASGHDHMQDVLEQQDPD</sequence>
<name>A0ACC1K4T1_9FUNG</name>
<protein>
    <submittedName>
        <fullName evidence="1">E3 ubiquitin-protein ligase ubr1</fullName>
        <ecNumber evidence="1">2.3.2.27</ecNumber>
    </submittedName>
</protein>
<keyword evidence="2" id="KW-1185">Reference proteome</keyword>
<reference evidence="1" key="1">
    <citation type="submission" date="2022-07" db="EMBL/GenBank/DDBJ databases">
        <title>Phylogenomic reconstructions and comparative analyses of Kickxellomycotina fungi.</title>
        <authorList>
            <person name="Reynolds N.K."/>
            <person name="Stajich J.E."/>
            <person name="Barry K."/>
            <person name="Grigoriev I.V."/>
            <person name="Crous P."/>
            <person name="Smith M.E."/>
        </authorList>
    </citation>
    <scope>NUCLEOTIDE SEQUENCE</scope>
    <source>
        <strain evidence="1">BCRC 34191</strain>
    </source>
</reference>
<evidence type="ECO:0000313" key="1">
    <source>
        <dbReference type="EMBL" id="KAJ2773467.1"/>
    </source>
</evidence>
<gene>
    <name evidence="1" type="primary">UBR1_3</name>
    <name evidence="1" type="ORF">GGI18_004714</name>
</gene>